<gene>
    <name evidence="5" type="ORF">FF38_11089</name>
</gene>
<reference evidence="5 6" key="1">
    <citation type="journal article" date="2015" name="Nat. Commun.">
        <title>Lucilia cuprina genome unlocks parasitic fly biology to underpin future interventions.</title>
        <authorList>
            <person name="Anstead C.A."/>
            <person name="Korhonen P.K."/>
            <person name="Young N.D."/>
            <person name="Hall R.S."/>
            <person name="Jex A.R."/>
            <person name="Murali S.C."/>
            <person name="Hughes D.S."/>
            <person name="Lee S.F."/>
            <person name="Perry T."/>
            <person name="Stroehlein A.J."/>
            <person name="Ansell B.R."/>
            <person name="Breugelmans B."/>
            <person name="Hofmann A."/>
            <person name="Qu J."/>
            <person name="Dugan S."/>
            <person name="Lee S.L."/>
            <person name="Chao H."/>
            <person name="Dinh H."/>
            <person name="Han Y."/>
            <person name="Doddapaneni H.V."/>
            <person name="Worley K.C."/>
            <person name="Muzny D.M."/>
            <person name="Ioannidis P."/>
            <person name="Waterhouse R.M."/>
            <person name="Zdobnov E.M."/>
            <person name="James P.J."/>
            <person name="Bagnall N.H."/>
            <person name="Kotze A.C."/>
            <person name="Gibbs R.A."/>
            <person name="Richards S."/>
            <person name="Batterham P."/>
            <person name="Gasser R.B."/>
        </authorList>
    </citation>
    <scope>NUCLEOTIDE SEQUENCE [LARGE SCALE GENOMIC DNA]</scope>
    <source>
        <strain evidence="5 6">LS</strain>
        <tissue evidence="5">Full body</tissue>
    </source>
</reference>
<evidence type="ECO:0000313" key="6">
    <source>
        <dbReference type="Proteomes" id="UP000037069"/>
    </source>
</evidence>
<keyword evidence="3" id="KW-0732">Signal</keyword>
<keyword evidence="2" id="KW-0175">Coiled coil</keyword>
<evidence type="ECO:0000313" key="5">
    <source>
        <dbReference type="EMBL" id="KNC31643.1"/>
    </source>
</evidence>
<dbReference type="PROSITE" id="PS51406">
    <property type="entry name" value="FIBRINOGEN_C_2"/>
    <property type="match status" value="1"/>
</dbReference>
<dbReference type="OrthoDB" id="6145874at2759"/>
<dbReference type="InterPro" id="IPR002181">
    <property type="entry name" value="Fibrinogen_a/b/g_C_dom"/>
</dbReference>
<evidence type="ECO:0000259" key="4">
    <source>
        <dbReference type="PROSITE" id="PS51406"/>
    </source>
</evidence>
<organism evidence="5 6">
    <name type="scientific">Lucilia cuprina</name>
    <name type="common">Green bottle fly</name>
    <name type="synonym">Australian sheep blowfly</name>
    <dbReference type="NCBI Taxonomy" id="7375"/>
    <lineage>
        <taxon>Eukaryota</taxon>
        <taxon>Metazoa</taxon>
        <taxon>Ecdysozoa</taxon>
        <taxon>Arthropoda</taxon>
        <taxon>Hexapoda</taxon>
        <taxon>Insecta</taxon>
        <taxon>Pterygota</taxon>
        <taxon>Neoptera</taxon>
        <taxon>Endopterygota</taxon>
        <taxon>Diptera</taxon>
        <taxon>Brachycera</taxon>
        <taxon>Muscomorpha</taxon>
        <taxon>Oestroidea</taxon>
        <taxon>Calliphoridae</taxon>
        <taxon>Luciliinae</taxon>
        <taxon>Lucilia</taxon>
    </lineage>
</organism>
<feature type="coiled-coil region" evidence="2">
    <location>
        <begin position="59"/>
        <end position="90"/>
    </location>
</feature>
<feature type="signal peptide" evidence="3">
    <location>
        <begin position="1"/>
        <end position="20"/>
    </location>
</feature>
<sequence length="303" mass="35772">MYFFKIIIIQICLLLKLLNAELLVCDNNECKHASLLRMDSFFAELRMIIEGNRNTTYYLQELNKRIDNKIETLTTEVENIKEILNKQTININKRLAALQVDDSDTENEYSLYDDLWIIVQKRHDGSIDFYRNWTEYKNGFGNDVGGEFFVGLDKIHELTNDRDHELLVLLENFDGITKYAHYDHFLISNETDRFRLLKLGKYSGTLGNYLKLHLNMFFSTKDSDNDYADEGNCAEWFKGAWWYYHCMTSNLNGRYSHSPNLTESERGIGITWGSYDDILFSYKSSQIMLRAKDKNRENKIKHY</sequence>
<feature type="domain" description="Fibrinogen C-terminal" evidence="4">
    <location>
        <begin position="116"/>
        <end position="293"/>
    </location>
</feature>
<dbReference type="Gene3D" id="3.90.215.10">
    <property type="entry name" value="Gamma Fibrinogen, chain A, domain 1"/>
    <property type="match status" value="1"/>
</dbReference>
<evidence type="ECO:0000256" key="3">
    <source>
        <dbReference type="SAM" id="SignalP"/>
    </source>
</evidence>
<accession>A0A0L0CGU4</accession>
<dbReference type="CDD" id="cd00087">
    <property type="entry name" value="FReD"/>
    <property type="match status" value="1"/>
</dbReference>
<protein>
    <recommendedName>
        <fullName evidence="4">Fibrinogen C-terminal domain-containing protein</fullName>
    </recommendedName>
</protein>
<dbReference type="GO" id="GO:0005615">
    <property type="term" value="C:extracellular space"/>
    <property type="evidence" value="ECO:0007669"/>
    <property type="project" value="TreeGrafter"/>
</dbReference>
<dbReference type="AlphaFoldDB" id="A0A0L0CGU4"/>
<dbReference type="InterPro" id="IPR020837">
    <property type="entry name" value="Fibrinogen_CS"/>
</dbReference>
<dbReference type="InterPro" id="IPR036056">
    <property type="entry name" value="Fibrinogen-like_C"/>
</dbReference>
<proteinExistence type="predicted"/>
<dbReference type="Pfam" id="PF00147">
    <property type="entry name" value="Fibrinogen_C"/>
    <property type="match status" value="1"/>
</dbReference>
<dbReference type="STRING" id="7375.A0A0L0CGU4"/>
<comment type="caution">
    <text evidence="5">The sequence shown here is derived from an EMBL/GenBank/DDBJ whole genome shotgun (WGS) entry which is preliminary data.</text>
</comment>
<dbReference type="EMBL" id="JRES01000405">
    <property type="protein sequence ID" value="KNC31643.1"/>
    <property type="molecule type" value="Genomic_DNA"/>
</dbReference>
<dbReference type="PANTHER" id="PTHR19143:SF327">
    <property type="entry name" value="FI21813P1-RELATED"/>
    <property type="match status" value="1"/>
</dbReference>
<dbReference type="PROSITE" id="PS00514">
    <property type="entry name" value="FIBRINOGEN_C_1"/>
    <property type="match status" value="1"/>
</dbReference>
<evidence type="ECO:0000256" key="1">
    <source>
        <dbReference type="ARBA" id="ARBA00023157"/>
    </source>
</evidence>
<feature type="chain" id="PRO_5005536071" description="Fibrinogen C-terminal domain-containing protein" evidence="3">
    <location>
        <begin position="21"/>
        <end position="303"/>
    </location>
</feature>
<dbReference type="InterPro" id="IPR050373">
    <property type="entry name" value="Fibrinogen_C-term_domain"/>
</dbReference>
<dbReference type="PANTHER" id="PTHR19143">
    <property type="entry name" value="FIBRINOGEN/TENASCIN/ANGIOPOEITIN"/>
    <property type="match status" value="1"/>
</dbReference>
<evidence type="ECO:0000256" key="2">
    <source>
        <dbReference type="SAM" id="Coils"/>
    </source>
</evidence>
<keyword evidence="1" id="KW-1015">Disulfide bond</keyword>
<dbReference type="Proteomes" id="UP000037069">
    <property type="component" value="Unassembled WGS sequence"/>
</dbReference>
<dbReference type="SUPFAM" id="SSF56496">
    <property type="entry name" value="Fibrinogen C-terminal domain-like"/>
    <property type="match status" value="1"/>
</dbReference>
<dbReference type="InterPro" id="IPR014716">
    <property type="entry name" value="Fibrinogen_a/b/g_C_1"/>
</dbReference>
<dbReference type="SMART" id="SM00186">
    <property type="entry name" value="FBG"/>
    <property type="match status" value="1"/>
</dbReference>
<keyword evidence="6" id="KW-1185">Reference proteome</keyword>
<name>A0A0L0CGU4_LUCCU</name>